<feature type="disulfide bond" evidence="12">
    <location>
        <begin position="555"/>
        <end position="564"/>
    </location>
</feature>
<dbReference type="GO" id="GO:0005886">
    <property type="term" value="C:plasma membrane"/>
    <property type="evidence" value="ECO:0007669"/>
    <property type="project" value="UniProtKB-SubCell"/>
</dbReference>
<protein>
    <recommendedName>
        <fullName evidence="13">EGF-like domain-containing protein</fullName>
    </recommendedName>
</protein>
<dbReference type="FunFam" id="2.10.25.10:FF:000321">
    <property type="entry name" value="Protein delta homolog 1"/>
    <property type="match status" value="1"/>
</dbReference>
<keyword evidence="2" id="KW-1003">Cell membrane</keyword>
<evidence type="ECO:0000256" key="1">
    <source>
        <dbReference type="ARBA" id="ARBA00004251"/>
    </source>
</evidence>
<dbReference type="InterPro" id="IPR000742">
    <property type="entry name" value="EGF"/>
</dbReference>
<dbReference type="FunFam" id="2.10.25.10:FF:000117">
    <property type="entry name" value="Delta-like protein"/>
    <property type="match status" value="1"/>
</dbReference>
<dbReference type="PROSITE" id="PS00022">
    <property type="entry name" value="EGF_1"/>
    <property type="match status" value="8"/>
</dbReference>
<dbReference type="PROSITE" id="PS50026">
    <property type="entry name" value="EGF_3"/>
    <property type="match status" value="14"/>
</dbReference>
<evidence type="ECO:0000259" key="13">
    <source>
        <dbReference type="PROSITE" id="PS50026"/>
    </source>
</evidence>
<keyword evidence="3 12" id="KW-0245">EGF-like domain</keyword>
<comment type="subcellular location">
    <subcellularLocation>
        <location evidence="1">Cell membrane</location>
        <topology evidence="1">Single-pass type I membrane protein</topology>
    </subcellularLocation>
</comment>
<feature type="domain" description="EGF-like" evidence="13">
    <location>
        <begin position="344"/>
        <end position="381"/>
    </location>
</feature>
<feature type="domain" description="EGF-like" evidence="13">
    <location>
        <begin position="421"/>
        <end position="455"/>
    </location>
</feature>
<evidence type="ECO:0000313" key="15">
    <source>
        <dbReference type="Proteomes" id="UP000694401"/>
    </source>
</evidence>
<evidence type="ECO:0000256" key="7">
    <source>
        <dbReference type="ARBA" id="ARBA00022837"/>
    </source>
</evidence>
<dbReference type="GO" id="GO:0023052">
    <property type="term" value="P:signaling"/>
    <property type="evidence" value="ECO:0007669"/>
    <property type="project" value="UniProtKB-ARBA"/>
</dbReference>
<feature type="disulfide bond" evidence="12">
    <location>
        <begin position="332"/>
        <end position="341"/>
    </location>
</feature>
<feature type="domain" description="EGF-like" evidence="13">
    <location>
        <begin position="210"/>
        <end position="246"/>
    </location>
</feature>
<feature type="domain" description="EGF-like" evidence="13">
    <location>
        <begin position="55"/>
        <end position="94"/>
    </location>
</feature>
<feature type="domain" description="EGF-like" evidence="13">
    <location>
        <begin position="567"/>
        <end position="602"/>
    </location>
</feature>
<feature type="disulfide bond" evidence="12">
    <location>
        <begin position="592"/>
        <end position="601"/>
    </location>
</feature>
<organism evidence="14 15">
    <name type="scientific">Zosterops lateralis melanops</name>
    <dbReference type="NCBI Taxonomy" id="1220523"/>
    <lineage>
        <taxon>Eukaryota</taxon>
        <taxon>Metazoa</taxon>
        <taxon>Chordata</taxon>
        <taxon>Craniata</taxon>
        <taxon>Vertebrata</taxon>
        <taxon>Euteleostomi</taxon>
        <taxon>Archelosauria</taxon>
        <taxon>Archosauria</taxon>
        <taxon>Dinosauria</taxon>
        <taxon>Saurischia</taxon>
        <taxon>Theropoda</taxon>
        <taxon>Coelurosauria</taxon>
        <taxon>Aves</taxon>
        <taxon>Neognathae</taxon>
        <taxon>Neoaves</taxon>
        <taxon>Telluraves</taxon>
        <taxon>Australaves</taxon>
        <taxon>Passeriformes</taxon>
        <taxon>Sylvioidea</taxon>
        <taxon>Zosteropidae</taxon>
        <taxon>Zosterops</taxon>
    </lineage>
</organism>
<feature type="domain" description="EGF-like" evidence="13">
    <location>
        <begin position="639"/>
        <end position="675"/>
    </location>
</feature>
<dbReference type="InterPro" id="IPR018097">
    <property type="entry name" value="EGF_Ca-bd_CS"/>
</dbReference>
<keyword evidence="4" id="KW-0812">Transmembrane</keyword>
<keyword evidence="10 12" id="KW-1015">Disulfide bond</keyword>
<dbReference type="FunFam" id="2.10.25.10:FF:000391">
    <property type="entry name" value="Weary, isoform C"/>
    <property type="match status" value="1"/>
</dbReference>
<evidence type="ECO:0000256" key="10">
    <source>
        <dbReference type="ARBA" id="ARBA00023157"/>
    </source>
</evidence>
<comment type="caution">
    <text evidence="12">Lacks conserved residue(s) required for the propagation of feature annotation.</text>
</comment>
<feature type="disulfide bond" evidence="12">
    <location>
        <begin position="198"/>
        <end position="207"/>
    </location>
</feature>
<dbReference type="FunFam" id="2.10.25.10:FF:000031">
    <property type="entry name" value="neurogenic locus notch homolog protein 3"/>
    <property type="match status" value="1"/>
</dbReference>
<dbReference type="Proteomes" id="UP000694401">
    <property type="component" value="Unassembled WGS sequence"/>
</dbReference>
<dbReference type="CDD" id="cd00054">
    <property type="entry name" value="EGF_CA"/>
    <property type="match status" value="9"/>
</dbReference>
<feature type="domain" description="EGF-like" evidence="13">
    <location>
        <begin position="383"/>
        <end position="419"/>
    </location>
</feature>
<dbReference type="PRINTS" id="PR00010">
    <property type="entry name" value="EGFBLOOD"/>
</dbReference>
<dbReference type="GO" id="GO:0007154">
    <property type="term" value="P:cell communication"/>
    <property type="evidence" value="ECO:0007669"/>
    <property type="project" value="UniProtKB-ARBA"/>
</dbReference>
<feature type="disulfide bond" evidence="12">
    <location>
        <begin position="571"/>
        <end position="581"/>
    </location>
</feature>
<dbReference type="SMART" id="SM00181">
    <property type="entry name" value="EGF"/>
    <property type="match status" value="14"/>
</dbReference>
<feature type="disulfide bond" evidence="12">
    <location>
        <begin position="409"/>
        <end position="418"/>
    </location>
</feature>
<dbReference type="Gene3D" id="2.10.25.10">
    <property type="entry name" value="Laminin"/>
    <property type="match status" value="12"/>
</dbReference>
<dbReference type="FunFam" id="2.10.25.10:FF:000039">
    <property type="entry name" value="Crumbs cell polarity complex component 1"/>
    <property type="match status" value="1"/>
</dbReference>
<feature type="disulfide bond" evidence="12">
    <location>
        <begin position="236"/>
        <end position="245"/>
    </location>
</feature>
<dbReference type="PANTHER" id="PTHR12916">
    <property type="entry name" value="CYTOCHROME C OXIDASE POLYPEPTIDE VIC-2"/>
    <property type="match status" value="1"/>
</dbReference>
<dbReference type="Ensembl" id="ENSZLMT00000019214.1">
    <property type="protein sequence ID" value="ENSZLMP00000018701.1"/>
    <property type="gene ID" value="ENSZLMG00000012917.1"/>
</dbReference>
<feature type="domain" description="EGF-like" evidence="13">
    <location>
        <begin position="96"/>
        <end position="134"/>
    </location>
</feature>
<feature type="domain" description="EGF-like" evidence="13">
    <location>
        <begin position="529"/>
        <end position="565"/>
    </location>
</feature>
<keyword evidence="7" id="KW-0106">Calcium</keyword>
<evidence type="ECO:0000256" key="5">
    <source>
        <dbReference type="ARBA" id="ARBA00022729"/>
    </source>
</evidence>
<dbReference type="FunFam" id="2.10.25.10:FF:000339">
    <property type="entry name" value="Crumbs cell polarity complex component 2"/>
    <property type="match status" value="1"/>
</dbReference>
<reference evidence="14" key="2">
    <citation type="submission" date="2025-09" db="UniProtKB">
        <authorList>
            <consortium name="Ensembl"/>
        </authorList>
    </citation>
    <scope>IDENTIFICATION</scope>
</reference>
<dbReference type="InterPro" id="IPR000152">
    <property type="entry name" value="EGF-type_Asp/Asn_hydroxyl_site"/>
</dbReference>
<evidence type="ECO:0000256" key="9">
    <source>
        <dbReference type="ARBA" id="ARBA00023136"/>
    </source>
</evidence>
<dbReference type="AlphaFoldDB" id="A0A8D2PSY8"/>
<feature type="domain" description="EGF-like" evidence="13">
    <location>
        <begin position="248"/>
        <end position="284"/>
    </location>
</feature>
<evidence type="ECO:0000256" key="4">
    <source>
        <dbReference type="ARBA" id="ARBA00022692"/>
    </source>
</evidence>
<keyword evidence="6" id="KW-0677">Repeat</keyword>
<name>A0A8D2PSY8_ZOSLA</name>
<keyword evidence="5" id="KW-0732">Signal</keyword>
<dbReference type="PANTHER" id="PTHR12916:SF9">
    <property type="entry name" value="NEUROGENIC LOCUS NOTCH HOMOLOG PROTEIN 1-RELATED"/>
    <property type="match status" value="1"/>
</dbReference>
<evidence type="ECO:0000256" key="8">
    <source>
        <dbReference type="ARBA" id="ARBA00022989"/>
    </source>
</evidence>
<keyword evidence="9" id="KW-0472">Membrane</keyword>
<evidence type="ECO:0000256" key="12">
    <source>
        <dbReference type="PROSITE-ProRule" id="PRU00076"/>
    </source>
</evidence>
<evidence type="ECO:0000256" key="6">
    <source>
        <dbReference type="ARBA" id="ARBA00022737"/>
    </source>
</evidence>
<accession>A0A8D2PSY8</accession>
<keyword evidence="8" id="KW-1133">Transmembrane helix</keyword>
<evidence type="ECO:0000256" key="11">
    <source>
        <dbReference type="ARBA" id="ARBA00023180"/>
    </source>
</evidence>
<dbReference type="Pfam" id="PF00008">
    <property type="entry name" value="EGF"/>
    <property type="match status" value="10"/>
</dbReference>
<dbReference type="SUPFAM" id="SSF57196">
    <property type="entry name" value="EGF/Laminin"/>
    <property type="match status" value="12"/>
</dbReference>
<evidence type="ECO:0000256" key="2">
    <source>
        <dbReference type="ARBA" id="ARBA00022475"/>
    </source>
</evidence>
<feature type="domain" description="EGF-like" evidence="13">
    <location>
        <begin position="135"/>
        <end position="170"/>
    </location>
</feature>
<reference evidence="14" key="1">
    <citation type="submission" date="2025-08" db="UniProtKB">
        <authorList>
            <consortium name="Ensembl"/>
        </authorList>
    </citation>
    <scope>IDENTIFICATION</scope>
</reference>
<dbReference type="PROSITE" id="PS01187">
    <property type="entry name" value="EGF_CA"/>
    <property type="match status" value="4"/>
</dbReference>
<feature type="disulfide bond" evidence="12">
    <location>
        <begin position="124"/>
        <end position="133"/>
    </location>
</feature>
<proteinExistence type="predicted"/>
<feature type="domain" description="EGF-like" evidence="13">
    <location>
        <begin position="172"/>
        <end position="208"/>
    </location>
</feature>
<dbReference type="FunFam" id="2.10.25.10:FF:000122">
    <property type="entry name" value="Protein crumbs homolog 2"/>
    <property type="match status" value="2"/>
</dbReference>
<feature type="disulfide bond" evidence="12">
    <location>
        <begin position="105"/>
        <end position="122"/>
    </location>
</feature>
<feature type="domain" description="EGF-like" evidence="13">
    <location>
        <begin position="306"/>
        <end position="342"/>
    </location>
</feature>
<dbReference type="InterPro" id="IPR001881">
    <property type="entry name" value="EGF-like_Ca-bd_dom"/>
</dbReference>
<dbReference type="PROSITE" id="PS00010">
    <property type="entry name" value="ASX_HYDROXYL"/>
    <property type="match status" value="10"/>
</dbReference>
<dbReference type="PROSITE" id="PS01186">
    <property type="entry name" value="EGF_2"/>
    <property type="match status" value="6"/>
</dbReference>
<sequence length="789" mass="84298">EILDYHQMKGCCLLYSKCLILQYHPHFLAKLFPLGLQMLTNKKSLISSGTSYSENDSGCSLSPCENGGTCKDLEVGYQCTCPVEPVAYMGINCELLYDACIEHKCPAHMTCTGTPGLLEYQCVCTPGSAGADCDSVDECESSPCTAPGFECVDSPSGYTCRCQLDGEGCQAESSVCSSQPCLNNGTCVEAAGGFRCLCLPGFSGATCGDDIDECASGPCRNGAICRDSAGQYSCFCVPGFQGSNCEIDIDECASRPCRNHGTCLNHMDHYQCHCAPGYAGTAALSFSKGSTCVFLFFNKGVNCDTEIDECASEPCQNGALCNDHVGFYTCTCAPGYEGTQCEVDINECESQPCQSNGTCHDLINSYHCDCSDTGFEGAHCELDILECASDPCHNSATCLEGIKGYSCACWPGYTGQDCEEDVDECVTQPCHNGGLCLERSNPRCLCFHFPGETCFTNIDECESQPCQNGGRCQDLVNGFLCQCLPANFTGKFCEEKVWCESDPCPEATTCIDVVAGYVCKFCSPLGCSGADVCASSPCLNAGTCQDLFNSFHCACSVGWAGQRCETNIDDCQPSPCVHGDCVDAVADFQCDCFRGFIGKRCDINVDDCVRHQCLNGATCVDGNIYDNSNPLFLSSCQININECEPNPCQNGGTCQDSENRYECVCSASFTGERCDINVSSAPGPAWPSGLCWGSPCSPPPGPWLGREGLADGAGWQQGQLELSWAPFALPSHSSSSRGCPAGPSWCWTNLQGLELTPHGAQGILLDCRHLQRAEEVPHPLGMFLLCSVT</sequence>
<dbReference type="FunFam" id="2.10.25.10:FF:000143">
    <property type="entry name" value="Protein crumbs 1"/>
    <property type="match status" value="2"/>
</dbReference>
<keyword evidence="11" id="KW-0325">Glycoprotein</keyword>
<keyword evidence="15" id="KW-1185">Reference proteome</keyword>
<evidence type="ECO:0000313" key="14">
    <source>
        <dbReference type="Ensembl" id="ENSZLMP00000018701.1"/>
    </source>
</evidence>
<feature type="domain" description="EGF-like" evidence="13">
    <location>
        <begin position="457"/>
        <end position="494"/>
    </location>
</feature>
<dbReference type="SMART" id="SM00179">
    <property type="entry name" value="EGF_CA"/>
    <property type="match status" value="13"/>
</dbReference>
<feature type="disulfide bond" evidence="12">
    <location>
        <begin position="665"/>
        <end position="674"/>
    </location>
</feature>
<dbReference type="GO" id="GO:0005509">
    <property type="term" value="F:calcium ion binding"/>
    <property type="evidence" value="ECO:0007669"/>
    <property type="project" value="InterPro"/>
</dbReference>
<evidence type="ECO:0000256" key="3">
    <source>
        <dbReference type="ARBA" id="ARBA00022536"/>
    </source>
</evidence>